<reference evidence="2 3" key="1">
    <citation type="submission" date="2016-11" db="EMBL/GenBank/DDBJ databases">
        <title>Trade-off between light-utilization and light-protection in marine flavobacteria.</title>
        <authorList>
            <person name="Kumagai Y."/>
        </authorList>
    </citation>
    <scope>NUCLEOTIDE SEQUENCE [LARGE SCALE GENOMIC DNA]</scope>
    <source>
        <strain evidence="2 3">NBRC 107125</strain>
    </source>
</reference>
<dbReference type="InterPro" id="IPR018642">
    <property type="entry name" value="DUF2066"/>
</dbReference>
<dbReference type="KEGG" id="osg:BST96_01915"/>
<proteinExistence type="predicted"/>
<dbReference type="EMBL" id="CP019343">
    <property type="protein sequence ID" value="ARN72969.1"/>
    <property type="molecule type" value="Genomic_DNA"/>
</dbReference>
<sequence>MVARLHFARLIGIVYCLLLSPLASAEEVDGLYDTAVKVDSQSSQDLTRATREGLSTVLVRVSGNAELVQQPAIKSAIKNASQYIKQFRYEKRPRLIASEPANVEGEQLYAVIEFEPKLIDATLREAGLPLWSSNRPTVLLWVVVAEGNKRRFANADTDPDLLQAIAANAERRGLAVKLPTLDLEDMVAVSTDQLWQLNHPRANAAVERYQTDTVLLGRVTRLTNGEWLGSWRYSYAGQTIRFDAEATSANDYIAVAVDEVAERLAQQYAIAPVNIADNGVLMRLSGINDFTAYARAISYLESVAAIRHANVVSVEADEIIVRLIADGLLAQLEQSFALDKRIQPQVLSSYQGDYTIALDYAWPAP</sequence>
<keyword evidence="3" id="KW-1185">Reference proteome</keyword>
<name>A0A1X9NBP2_9GAMM</name>
<feature type="chain" id="PRO_5012010638" description="DUF2066 domain-containing protein" evidence="1">
    <location>
        <begin position="26"/>
        <end position="365"/>
    </location>
</feature>
<organism evidence="2 3">
    <name type="scientific">Oceanicoccus sagamiensis</name>
    <dbReference type="NCBI Taxonomy" id="716816"/>
    <lineage>
        <taxon>Bacteria</taxon>
        <taxon>Pseudomonadati</taxon>
        <taxon>Pseudomonadota</taxon>
        <taxon>Gammaproteobacteria</taxon>
        <taxon>Cellvibrionales</taxon>
        <taxon>Spongiibacteraceae</taxon>
        <taxon>Oceanicoccus</taxon>
    </lineage>
</organism>
<dbReference type="Pfam" id="PF09839">
    <property type="entry name" value="DUF2066"/>
    <property type="match status" value="1"/>
</dbReference>
<keyword evidence="1" id="KW-0732">Signal</keyword>
<dbReference type="RefSeq" id="WP_169713867.1">
    <property type="nucleotide sequence ID" value="NZ_CP019343.1"/>
</dbReference>
<evidence type="ECO:0000313" key="3">
    <source>
        <dbReference type="Proteomes" id="UP000193450"/>
    </source>
</evidence>
<dbReference type="STRING" id="716816.BST96_01915"/>
<accession>A0A1X9NBP2</accession>
<dbReference type="AlphaFoldDB" id="A0A1X9NBP2"/>
<evidence type="ECO:0008006" key="4">
    <source>
        <dbReference type="Google" id="ProtNLM"/>
    </source>
</evidence>
<feature type="signal peptide" evidence="1">
    <location>
        <begin position="1"/>
        <end position="25"/>
    </location>
</feature>
<evidence type="ECO:0000256" key="1">
    <source>
        <dbReference type="SAM" id="SignalP"/>
    </source>
</evidence>
<gene>
    <name evidence="2" type="ORF">BST96_01915</name>
</gene>
<protein>
    <recommendedName>
        <fullName evidence="4">DUF2066 domain-containing protein</fullName>
    </recommendedName>
</protein>
<evidence type="ECO:0000313" key="2">
    <source>
        <dbReference type="EMBL" id="ARN72969.1"/>
    </source>
</evidence>
<dbReference type="Proteomes" id="UP000193450">
    <property type="component" value="Chromosome"/>
</dbReference>